<feature type="compositionally biased region" description="Acidic residues" evidence="1">
    <location>
        <begin position="52"/>
        <end position="62"/>
    </location>
</feature>
<proteinExistence type="predicted"/>
<organism evidence="2 3">
    <name type="scientific">Streptomyces bottropensis ATCC 25435</name>
    <dbReference type="NCBI Taxonomy" id="1054862"/>
    <lineage>
        <taxon>Bacteria</taxon>
        <taxon>Bacillati</taxon>
        <taxon>Actinomycetota</taxon>
        <taxon>Actinomycetes</taxon>
        <taxon>Kitasatosporales</taxon>
        <taxon>Streptomycetaceae</taxon>
        <taxon>Streptomyces</taxon>
    </lineage>
</organism>
<evidence type="ECO:0000256" key="1">
    <source>
        <dbReference type="SAM" id="MobiDB-lite"/>
    </source>
</evidence>
<dbReference type="EMBL" id="KB405056">
    <property type="protein sequence ID" value="EMF57862.1"/>
    <property type="molecule type" value="Genomic_DNA"/>
</dbReference>
<dbReference type="RefSeq" id="WP_005474360.1">
    <property type="nucleotide sequence ID" value="NZ_KB405056.1"/>
</dbReference>
<evidence type="ECO:0000313" key="3">
    <source>
        <dbReference type="Proteomes" id="UP000030760"/>
    </source>
</evidence>
<reference evidence="3" key="1">
    <citation type="journal article" date="2013" name="Genome Announc.">
        <title>Draft Genome Sequence of Streptomyces bottropensis ATCC 25435, a Bottromycin-Producing Actinomycete.</title>
        <authorList>
            <person name="Zhang H."/>
            <person name="Zhou W."/>
            <person name="Zhuang Y."/>
            <person name="Liang X."/>
            <person name="Liu T."/>
        </authorList>
    </citation>
    <scope>NUCLEOTIDE SEQUENCE [LARGE SCALE GENOMIC DNA]</scope>
    <source>
        <strain evidence="3">ATCC 25435</strain>
    </source>
</reference>
<accession>M3DLQ3</accession>
<protein>
    <submittedName>
        <fullName evidence="2">Uncharacterized protein</fullName>
    </submittedName>
</protein>
<name>M3DLQ3_9ACTN</name>
<gene>
    <name evidence="2" type="ORF">SBD_0534</name>
</gene>
<dbReference type="GeneID" id="96267953"/>
<sequence length="62" mass="6671">MHPAAARPKKKQARGPNDRVTPVDGATSARTRLRGAVGASRGQVRPLHSLDTDDTEDSDDYT</sequence>
<feature type="region of interest" description="Disordered" evidence="1">
    <location>
        <begin position="1"/>
        <end position="62"/>
    </location>
</feature>
<evidence type="ECO:0000313" key="2">
    <source>
        <dbReference type="EMBL" id="EMF57862.1"/>
    </source>
</evidence>
<dbReference type="Proteomes" id="UP000030760">
    <property type="component" value="Unassembled WGS sequence"/>
</dbReference>
<dbReference type="AlphaFoldDB" id="M3DLQ3"/>